<name>A0A7X3FY99_9BURK</name>
<feature type="active site" evidence="1">
    <location>
        <position position="75"/>
    </location>
</feature>
<feature type="binding site" evidence="2">
    <location>
        <position position="334"/>
    </location>
    <ligand>
        <name>L-tryptophan</name>
        <dbReference type="ChEBI" id="CHEBI:57912"/>
    </ligand>
</feature>
<dbReference type="Gene3D" id="3.50.50.60">
    <property type="entry name" value="FAD/NAD(P)-binding domain"/>
    <property type="match status" value="1"/>
</dbReference>
<organism evidence="3 4">
    <name type="scientific">Massilia cellulosiltytica</name>
    <dbReference type="NCBI Taxonomy" id="2683234"/>
    <lineage>
        <taxon>Bacteria</taxon>
        <taxon>Pseudomonadati</taxon>
        <taxon>Pseudomonadota</taxon>
        <taxon>Betaproteobacteria</taxon>
        <taxon>Burkholderiales</taxon>
        <taxon>Oxalobacteraceae</taxon>
        <taxon>Telluria group</taxon>
        <taxon>Massilia</taxon>
    </lineage>
</organism>
<gene>
    <name evidence="3" type="ORF">GPY61_08695</name>
</gene>
<keyword evidence="2" id="KW-0274">FAD</keyword>
<feature type="binding site" evidence="2">
    <location>
        <position position="338"/>
    </location>
    <ligand>
        <name>FAD</name>
        <dbReference type="ChEBI" id="CHEBI:57692"/>
    </ligand>
</feature>
<keyword evidence="2" id="KW-0285">Flavoprotein</keyword>
<evidence type="ECO:0000256" key="1">
    <source>
        <dbReference type="PIRSR" id="PIRSR011396-1"/>
    </source>
</evidence>
<reference evidence="3 4" key="1">
    <citation type="submission" date="2019-12" db="EMBL/GenBank/DDBJ databases">
        <authorList>
            <person name="Li C."/>
            <person name="Zhao J."/>
        </authorList>
    </citation>
    <scope>NUCLEOTIDE SEQUENCE [LARGE SCALE GENOMIC DNA]</scope>
    <source>
        <strain evidence="3 4">NEAU-DD11</strain>
    </source>
</reference>
<dbReference type="InterPro" id="IPR036188">
    <property type="entry name" value="FAD/NAD-bd_sf"/>
</dbReference>
<dbReference type="PANTHER" id="PTHR43747">
    <property type="entry name" value="FAD-BINDING PROTEIN"/>
    <property type="match status" value="1"/>
</dbReference>
<feature type="binding site" evidence="2">
    <location>
        <begin position="11"/>
        <end position="14"/>
    </location>
    <ligand>
        <name>FAD</name>
        <dbReference type="ChEBI" id="CHEBI:57692"/>
    </ligand>
</feature>
<dbReference type="GO" id="GO:0004497">
    <property type="term" value="F:monooxygenase activity"/>
    <property type="evidence" value="ECO:0007669"/>
    <property type="project" value="InterPro"/>
</dbReference>
<keyword evidence="4" id="KW-1185">Reference proteome</keyword>
<dbReference type="Proteomes" id="UP000443353">
    <property type="component" value="Unassembled WGS sequence"/>
</dbReference>
<feature type="binding site" evidence="2">
    <location>
        <position position="177"/>
    </location>
    <ligand>
        <name>FAD</name>
        <dbReference type="ChEBI" id="CHEBI:57692"/>
    </ligand>
</feature>
<accession>A0A7X3FY99</accession>
<dbReference type="Pfam" id="PF04820">
    <property type="entry name" value="Trp_halogenase"/>
    <property type="match status" value="1"/>
</dbReference>
<dbReference type="PIRSF" id="PIRSF011396">
    <property type="entry name" value="Trp_halogenase"/>
    <property type="match status" value="1"/>
</dbReference>
<evidence type="ECO:0000313" key="3">
    <source>
        <dbReference type="EMBL" id="MVW60010.1"/>
    </source>
</evidence>
<dbReference type="SUPFAM" id="SSF51905">
    <property type="entry name" value="FAD/NAD(P)-binding domain"/>
    <property type="match status" value="1"/>
</dbReference>
<dbReference type="PANTHER" id="PTHR43747:SF4">
    <property type="entry name" value="FLAVIN-DEPENDENT TRYPTOPHAN HALOGENASE"/>
    <property type="match status" value="1"/>
</dbReference>
<proteinExistence type="predicted"/>
<comment type="caution">
    <text evidence="3">The sequence shown here is derived from an EMBL/GenBank/DDBJ whole genome shotgun (WGS) entry which is preliminary data.</text>
</comment>
<dbReference type="GO" id="GO:0000166">
    <property type="term" value="F:nucleotide binding"/>
    <property type="evidence" value="ECO:0007669"/>
    <property type="project" value="UniProtKB-KW"/>
</dbReference>
<evidence type="ECO:0000313" key="4">
    <source>
        <dbReference type="Proteomes" id="UP000443353"/>
    </source>
</evidence>
<dbReference type="EMBL" id="WSES01000002">
    <property type="protein sequence ID" value="MVW60010.1"/>
    <property type="molecule type" value="Genomic_DNA"/>
</dbReference>
<protein>
    <submittedName>
        <fullName evidence="3">Tryptophan halogenase</fullName>
    </submittedName>
</protein>
<dbReference type="InterPro" id="IPR006905">
    <property type="entry name" value="Flavin_halogenase"/>
</dbReference>
<evidence type="ECO:0000256" key="2">
    <source>
        <dbReference type="PIRSR" id="PIRSR011396-2"/>
    </source>
</evidence>
<dbReference type="InterPro" id="IPR050816">
    <property type="entry name" value="Flavin-dep_Halogenase_NPB"/>
</dbReference>
<feature type="binding site" evidence="2">
    <location>
        <position position="325"/>
    </location>
    <ligand>
        <name>FAD</name>
        <dbReference type="ChEBI" id="CHEBI:57692"/>
    </ligand>
</feature>
<feature type="binding site" evidence="2">
    <location>
        <position position="75"/>
    </location>
    <ligand>
        <name>7-chloro-L-tryptophan</name>
        <dbReference type="ChEBI" id="CHEBI:58713"/>
    </ligand>
</feature>
<dbReference type="AlphaFoldDB" id="A0A7X3FY99"/>
<sequence>MTYERIVVLGGGTAGWMAATALATGLQGTTVELVESEDIGTVGVGEATFPSIRNYHQILGIPEADFLRATNGTYKLGIRFRDWRVKGEDYYHTFGDFGMLNGPESLWGQYRRHPRANLPTFGEQCLPTVMAMNDRFCAPGKDAANFNYAYHFDANLYARFLRDIALKRGVRRTEGKVVDVARRPDGGIASLKLDDDRVVKGDLFIDCSGFASLLLGRTLGEPFVDFSHWLPVDRAWAVPSAPVDDNLTPYTRATALDAGWAWRIPLQDRTGNGHVFSTRFIDEEKARDQLLQQLDGEALAEPRLLRFTTGHRAKFWSHNVVGIGLATGFLEPLESTSIYLVQVGVGRLMTLLQRGGPVAPELVDSYNTGLTRQFERIRDFILMHYCLTARRDTPFWQAMAAAELPETLAYKLHAWRETGVLHQYDEEGFDGHSWLAIHAGMQNWPARSDPTLKLIPEEQSLDWVRERATQLATAVATVPTHREYLAKILGR</sequence>
<keyword evidence="2" id="KW-0547">Nucleotide-binding</keyword>
<dbReference type="InterPro" id="IPR033856">
    <property type="entry name" value="Trp_halogen"/>
</dbReference>
<dbReference type="RefSeq" id="WP_160408153.1">
    <property type="nucleotide sequence ID" value="NZ_WSES01000002.1"/>
</dbReference>